<proteinExistence type="predicted"/>
<evidence type="ECO:0000256" key="1">
    <source>
        <dbReference type="ARBA" id="ARBA00004141"/>
    </source>
</evidence>
<feature type="transmembrane region" description="Helical" evidence="5">
    <location>
        <begin position="219"/>
        <end position="238"/>
    </location>
</feature>
<feature type="transmembrane region" description="Helical" evidence="5">
    <location>
        <begin position="21"/>
        <end position="42"/>
    </location>
</feature>
<organism evidence="7">
    <name type="scientific">Dictyoglomus thermophilum</name>
    <dbReference type="NCBI Taxonomy" id="14"/>
    <lineage>
        <taxon>Bacteria</taxon>
        <taxon>Pseudomonadati</taxon>
        <taxon>Dictyoglomota</taxon>
        <taxon>Dictyoglomia</taxon>
        <taxon>Dictyoglomales</taxon>
        <taxon>Dictyoglomaceae</taxon>
        <taxon>Dictyoglomus</taxon>
    </lineage>
</organism>
<dbReference type="InterPro" id="IPR036259">
    <property type="entry name" value="MFS_trans_sf"/>
</dbReference>
<feature type="transmembrane region" description="Helical" evidence="5">
    <location>
        <begin position="250"/>
        <end position="268"/>
    </location>
</feature>
<dbReference type="InterPro" id="IPR020846">
    <property type="entry name" value="MFS_dom"/>
</dbReference>
<evidence type="ECO:0000256" key="2">
    <source>
        <dbReference type="ARBA" id="ARBA00022692"/>
    </source>
</evidence>
<dbReference type="InterPro" id="IPR005829">
    <property type="entry name" value="Sugar_transporter_CS"/>
</dbReference>
<dbReference type="AlphaFoldDB" id="A0A7V4DXH4"/>
<evidence type="ECO:0000256" key="4">
    <source>
        <dbReference type="ARBA" id="ARBA00023136"/>
    </source>
</evidence>
<keyword evidence="3 5" id="KW-1133">Transmembrane helix</keyword>
<reference evidence="7" key="1">
    <citation type="journal article" date="2020" name="mSystems">
        <title>Genome- and Community-Level Interaction Insights into Carbon Utilization and Element Cycling Functions of Hydrothermarchaeota in Hydrothermal Sediment.</title>
        <authorList>
            <person name="Zhou Z."/>
            <person name="Liu Y."/>
            <person name="Xu W."/>
            <person name="Pan J."/>
            <person name="Luo Z.H."/>
            <person name="Li M."/>
        </authorList>
    </citation>
    <scope>NUCLEOTIDE SEQUENCE [LARGE SCALE GENOMIC DNA]</scope>
    <source>
        <strain evidence="7">SpSt-70</strain>
    </source>
</reference>
<keyword evidence="2 5" id="KW-0812">Transmembrane</keyword>
<dbReference type="GO" id="GO:0016020">
    <property type="term" value="C:membrane"/>
    <property type="evidence" value="ECO:0007669"/>
    <property type="project" value="UniProtKB-SubCell"/>
</dbReference>
<evidence type="ECO:0000256" key="5">
    <source>
        <dbReference type="SAM" id="Phobius"/>
    </source>
</evidence>
<keyword evidence="4 5" id="KW-0472">Membrane</keyword>
<dbReference type="Gene3D" id="1.20.1250.20">
    <property type="entry name" value="MFS general substrate transporter like domains"/>
    <property type="match status" value="2"/>
</dbReference>
<comment type="subcellular location">
    <subcellularLocation>
        <location evidence="1">Membrane</location>
        <topology evidence="1">Multi-pass membrane protein</topology>
    </subcellularLocation>
</comment>
<feature type="transmembrane region" description="Helical" evidence="5">
    <location>
        <begin position="368"/>
        <end position="387"/>
    </location>
</feature>
<dbReference type="PROSITE" id="PS00216">
    <property type="entry name" value="SUGAR_TRANSPORT_1"/>
    <property type="match status" value="1"/>
</dbReference>
<dbReference type="GO" id="GO:0022857">
    <property type="term" value="F:transmembrane transporter activity"/>
    <property type="evidence" value="ECO:0007669"/>
    <property type="project" value="InterPro"/>
</dbReference>
<dbReference type="PANTHER" id="PTHR23518">
    <property type="entry name" value="C-METHYLTRANSFERASE"/>
    <property type="match status" value="1"/>
</dbReference>
<feature type="transmembrane region" description="Helical" evidence="5">
    <location>
        <begin position="303"/>
        <end position="321"/>
    </location>
</feature>
<protein>
    <submittedName>
        <fullName evidence="7">MFS transporter</fullName>
    </submittedName>
</protein>
<feature type="transmembrane region" description="Helical" evidence="5">
    <location>
        <begin position="280"/>
        <end position="297"/>
    </location>
</feature>
<feature type="transmembrane region" description="Helical" evidence="5">
    <location>
        <begin position="172"/>
        <end position="190"/>
    </location>
</feature>
<evidence type="ECO:0000313" key="7">
    <source>
        <dbReference type="EMBL" id="HGK24139.1"/>
    </source>
</evidence>
<feature type="transmembrane region" description="Helical" evidence="5">
    <location>
        <begin position="341"/>
        <end position="362"/>
    </location>
</feature>
<evidence type="ECO:0000256" key="3">
    <source>
        <dbReference type="ARBA" id="ARBA00022989"/>
    </source>
</evidence>
<dbReference type="PROSITE" id="PS50850">
    <property type="entry name" value="MFS"/>
    <property type="match status" value="1"/>
</dbReference>
<dbReference type="Pfam" id="PF07690">
    <property type="entry name" value="MFS_1"/>
    <property type="match status" value="1"/>
</dbReference>
<dbReference type="SUPFAM" id="SSF103473">
    <property type="entry name" value="MFS general substrate transporter"/>
    <property type="match status" value="1"/>
</dbReference>
<sequence length="388" mass="42798">MWNVIITGITSFLTDISSEMFYPLISFYLLALGAGPAILGLVEGLAESIASLLKVYSGYISDKIRKRKPITILGYSLSALAKLFLYLANSWIGVFIGRISDRFGKGIRTAPRDAIIAESVSQNRGRAFGLHRAMDTLGAFIGVLISIFIIKSINLTETGNNLADYIPTFKNILLISLIPAVLGVLVLFLVKEPSSHKKSEEKERIKFQWRSLDRKLKNFLIFSFIFTLGNSSNQFLFLRSRNLGASLLDVLLFYLLYNLVYAIFSYPAGFLSDKIGRKKVIILGYAFYGLVYLGFGINSKLSYLWILFGLYGLYNAFTEGIEKALISDLSPTHLRATTIGLHATLVGIGLFPASFIAGLLWSTLGPQAPFIFGGIMGISAAIGLMFIL</sequence>
<dbReference type="PANTHER" id="PTHR23518:SF2">
    <property type="entry name" value="MAJOR FACILITATOR SUPERFAMILY TRANSPORTER"/>
    <property type="match status" value="1"/>
</dbReference>
<feature type="transmembrane region" description="Helical" evidence="5">
    <location>
        <begin position="72"/>
        <end position="96"/>
    </location>
</feature>
<dbReference type="InterPro" id="IPR011701">
    <property type="entry name" value="MFS"/>
</dbReference>
<comment type="caution">
    <text evidence="7">The sequence shown here is derived from an EMBL/GenBank/DDBJ whole genome shotgun (WGS) entry which is preliminary data.</text>
</comment>
<evidence type="ECO:0000259" key="6">
    <source>
        <dbReference type="PROSITE" id="PS50850"/>
    </source>
</evidence>
<feature type="transmembrane region" description="Helical" evidence="5">
    <location>
        <begin position="133"/>
        <end position="152"/>
    </location>
</feature>
<feature type="domain" description="Major facilitator superfamily (MFS) profile" evidence="6">
    <location>
        <begin position="3"/>
        <end position="388"/>
    </location>
</feature>
<gene>
    <name evidence="7" type="ORF">ENU78_06890</name>
</gene>
<dbReference type="CDD" id="cd17370">
    <property type="entry name" value="MFS_MJ1317_like"/>
    <property type="match status" value="1"/>
</dbReference>
<accession>A0A7V4DXH4</accession>
<name>A0A7V4DXH4_DICTH</name>
<dbReference type="EMBL" id="DTDV01000019">
    <property type="protein sequence ID" value="HGK24139.1"/>
    <property type="molecule type" value="Genomic_DNA"/>
</dbReference>